<protein>
    <recommendedName>
        <fullName evidence="5">PucR family transcriptional regulator</fullName>
    </recommendedName>
</protein>
<gene>
    <name evidence="3" type="ORF">H4W34_006551</name>
</gene>
<dbReference type="InterPro" id="IPR051448">
    <property type="entry name" value="CdaR-like_regulators"/>
</dbReference>
<dbReference type="Proteomes" id="UP000627838">
    <property type="component" value="Unassembled WGS sequence"/>
</dbReference>
<accession>A0ABR9K295</accession>
<dbReference type="PANTHER" id="PTHR33744">
    <property type="entry name" value="CARBOHYDRATE DIACID REGULATOR"/>
    <property type="match status" value="1"/>
</dbReference>
<dbReference type="Pfam" id="PF13556">
    <property type="entry name" value="HTH_30"/>
    <property type="match status" value="1"/>
</dbReference>
<dbReference type="EMBL" id="JADBDZ010000001">
    <property type="protein sequence ID" value="MBE1536718.1"/>
    <property type="molecule type" value="Genomic_DNA"/>
</dbReference>
<dbReference type="InterPro" id="IPR042070">
    <property type="entry name" value="PucR_C-HTH_sf"/>
</dbReference>
<keyword evidence="4" id="KW-1185">Reference proteome</keyword>
<dbReference type="InterPro" id="IPR058663">
    <property type="entry name" value="PucR-like_N"/>
</dbReference>
<dbReference type="Pfam" id="PF25906">
    <property type="entry name" value="PucR-like_N"/>
    <property type="match status" value="1"/>
</dbReference>
<feature type="domain" description="PucR C-terminal helix-turn-helix" evidence="1">
    <location>
        <begin position="341"/>
        <end position="399"/>
    </location>
</feature>
<reference evidence="3 4" key="1">
    <citation type="submission" date="2020-10" db="EMBL/GenBank/DDBJ databases">
        <title>Sequencing the genomes of 1000 actinobacteria strains.</title>
        <authorList>
            <person name="Klenk H.-P."/>
        </authorList>
    </citation>
    <scope>NUCLEOTIDE SEQUENCE [LARGE SCALE GENOMIC DNA]</scope>
    <source>
        <strain evidence="3 4">DSM 46744</strain>
    </source>
</reference>
<evidence type="ECO:0000313" key="3">
    <source>
        <dbReference type="EMBL" id="MBE1536718.1"/>
    </source>
</evidence>
<evidence type="ECO:0000259" key="1">
    <source>
        <dbReference type="Pfam" id="PF13556"/>
    </source>
</evidence>
<evidence type="ECO:0000259" key="2">
    <source>
        <dbReference type="Pfam" id="PF25906"/>
    </source>
</evidence>
<organism evidence="3 4">
    <name type="scientific">Actinomadura algeriensis</name>
    <dbReference type="NCBI Taxonomy" id="1679523"/>
    <lineage>
        <taxon>Bacteria</taxon>
        <taxon>Bacillati</taxon>
        <taxon>Actinomycetota</taxon>
        <taxon>Actinomycetes</taxon>
        <taxon>Streptosporangiales</taxon>
        <taxon>Thermomonosporaceae</taxon>
        <taxon>Actinomadura</taxon>
    </lineage>
</organism>
<feature type="domain" description="PucR-like N-terminal" evidence="2">
    <location>
        <begin position="23"/>
        <end position="181"/>
    </location>
</feature>
<evidence type="ECO:0000313" key="4">
    <source>
        <dbReference type="Proteomes" id="UP000627838"/>
    </source>
</evidence>
<name>A0ABR9K295_9ACTN</name>
<dbReference type="Gene3D" id="1.10.10.2840">
    <property type="entry name" value="PucR C-terminal helix-turn-helix domain"/>
    <property type="match status" value="1"/>
</dbReference>
<evidence type="ECO:0008006" key="5">
    <source>
        <dbReference type="Google" id="ProtNLM"/>
    </source>
</evidence>
<dbReference type="PANTHER" id="PTHR33744:SF1">
    <property type="entry name" value="DNA-BINDING TRANSCRIPTIONAL ACTIVATOR ADER"/>
    <property type="match status" value="1"/>
</dbReference>
<proteinExistence type="predicted"/>
<sequence>MTRITEESMHNRLIQSHTDAEAAEIMELMRQEIPPTVAEAVREIEDKFPQYRRIINPEHADFLAETVLRSINGFMEIVLDKDTPLTDVLEFFRRTGEIETLEGLSPEISQAAFRLGAAIAIRRLTAAAERHPKVDANIIAQVAAAVMDYLNRIAEAVSEGHRTAPAVAVESRRAILSQLVEALLDPSCPAGRVKELADECGWRLPDEVAVIALKVPDAGRWPTLSLPPEVLHGLHLSTACLVVPDPDGPGRHRAVEIGLRKWRAAVGPTVPLGEASRSLAHARHALVLMEQGVLPPNSLVRVTDHLPMMILTSDHFLTDQLISRRLRPLIASKPGKQTRRLAETFVAALDHSFVATDIALAQDVHPQTVRYRLRKLEALFGPGIYDPDSRLEFHMALRAWLATSSEE</sequence>
<dbReference type="InterPro" id="IPR025736">
    <property type="entry name" value="PucR_C-HTH_dom"/>
</dbReference>
<comment type="caution">
    <text evidence="3">The sequence shown here is derived from an EMBL/GenBank/DDBJ whole genome shotgun (WGS) entry which is preliminary data.</text>
</comment>